<reference evidence="2" key="1">
    <citation type="journal article" date="2014" name="Int. J. Syst. Evol. Microbiol.">
        <title>Complete genome sequence of Corynebacterium casei LMG S-19264T (=DSM 44701T), isolated from a smear-ripened cheese.</title>
        <authorList>
            <consortium name="US DOE Joint Genome Institute (JGI-PGF)"/>
            <person name="Walter F."/>
            <person name="Albersmeier A."/>
            <person name="Kalinowski J."/>
            <person name="Ruckert C."/>
        </authorList>
    </citation>
    <scope>NUCLEOTIDE SEQUENCE</scope>
    <source>
        <strain evidence="2">CCM 8606</strain>
    </source>
</reference>
<comment type="caution">
    <text evidence="2">The sequence shown here is derived from an EMBL/GenBank/DDBJ whole genome shotgun (WGS) entry which is preliminary data.</text>
</comment>
<dbReference type="EMBL" id="BMDH01000006">
    <property type="protein sequence ID" value="GGI15420.1"/>
    <property type="molecule type" value="Genomic_DNA"/>
</dbReference>
<accession>A0A8J3AMD5</accession>
<dbReference type="Pfam" id="PF04266">
    <property type="entry name" value="ASCH"/>
    <property type="match status" value="1"/>
</dbReference>
<proteinExistence type="predicted"/>
<dbReference type="InterPro" id="IPR007374">
    <property type="entry name" value="ASCH_domain"/>
</dbReference>
<protein>
    <recommendedName>
        <fullName evidence="1">ASCH domain-containing protein</fullName>
    </recommendedName>
</protein>
<evidence type="ECO:0000313" key="3">
    <source>
        <dbReference type="Proteomes" id="UP000619536"/>
    </source>
</evidence>
<dbReference type="Proteomes" id="UP000619536">
    <property type="component" value="Unassembled WGS sequence"/>
</dbReference>
<feature type="domain" description="ASCH" evidence="1">
    <location>
        <begin position="13"/>
        <end position="62"/>
    </location>
</feature>
<evidence type="ECO:0000313" key="2">
    <source>
        <dbReference type="EMBL" id="GGI15420.1"/>
    </source>
</evidence>
<dbReference type="RefSeq" id="WP_188355748.1">
    <property type="nucleotide sequence ID" value="NZ_BMDH01000006.1"/>
</dbReference>
<organism evidence="2 3">
    <name type="scientific">Galliscardovia ingluviei</name>
    <dbReference type="NCBI Taxonomy" id="1769422"/>
    <lineage>
        <taxon>Bacteria</taxon>
        <taxon>Bacillati</taxon>
        <taxon>Actinomycetota</taxon>
        <taxon>Actinomycetes</taxon>
        <taxon>Bifidobacteriales</taxon>
        <taxon>Bifidobacteriaceae</taxon>
        <taxon>Galliscardovia</taxon>
    </lineage>
</organism>
<evidence type="ECO:0000259" key="1">
    <source>
        <dbReference type="Pfam" id="PF04266"/>
    </source>
</evidence>
<keyword evidence="3" id="KW-1185">Reference proteome</keyword>
<dbReference type="SUPFAM" id="SSF88697">
    <property type="entry name" value="PUA domain-like"/>
    <property type="match status" value="1"/>
</dbReference>
<name>A0A8J3AMD5_9BIFI</name>
<reference evidence="2" key="2">
    <citation type="submission" date="2020-09" db="EMBL/GenBank/DDBJ databases">
        <authorList>
            <person name="Sun Q."/>
            <person name="Sedlacek I."/>
        </authorList>
    </citation>
    <scope>NUCLEOTIDE SEQUENCE</scope>
    <source>
        <strain evidence="2">CCM 8606</strain>
    </source>
</reference>
<dbReference type="InterPro" id="IPR015947">
    <property type="entry name" value="PUA-like_sf"/>
</dbReference>
<sequence>MRAVQPKIVIAKIQRQYWNAIARGEKTLEIRDEYIPAQYMVFTDLEGERVYGVCRVKGITTLSAGLVELPIGACCTVAQLAACYPHAVDEGCTVRPLYAYSVELLSCEAVFTRVMRESSGFLIPR</sequence>
<dbReference type="AlphaFoldDB" id="A0A8J3AMD5"/>
<gene>
    <name evidence="2" type="ORF">GCM10007377_15810</name>
</gene>